<dbReference type="SUPFAM" id="SSF46565">
    <property type="entry name" value="Chaperone J-domain"/>
    <property type="match status" value="1"/>
</dbReference>
<dbReference type="Gene3D" id="1.10.287.110">
    <property type="entry name" value="DnaJ domain"/>
    <property type="match status" value="1"/>
</dbReference>
<dbReference type="PROSITE" id="PS50076">
    <property type="entry name" value="DNAJ_2"/>
    <property type="match status" value="1"/>
</dbReference>
<feature type="domain" description="J" evidence="1">
    <location>
        <begin position="239"/>
        <end position="309"/>
    </location>
</feature>
<dbReference type="EMBL" id="DLUI01000076">
    <property type="protein sequence ID" value="DAB38539.1"/>
    <property type="molecule type" value="Genomic_DNA"/>
</dbReference>
<evidence type="ECO:0000313" key="2">
    <source>
        <dbReference type="EMBL" id="DAB38539.1"/>
    </source>
</evidence>
<name>A0A2D3WMZ4_9BACT</name>
<gene>
    <name evidence="2" type="ORF">CFH83_05480</name>
</gene>
<dbReference type="CDD" id="cd06257">
    <property type="entry name" value="DnaJ"/>
    <property type="match status" value="1"/>
</dbReference>
<evidence type="ECO:0000313" key="3">
    <source>
        <dbReference type="Proteomes" id="UP000228859"/>
    </source>
</evidence>
<sequence length="309" mass="36963">MRVYPIYPFAQADQGNIFCLKGETHQAEYLTMRIFTNRTMILIHARRDTIQEKVIVDFVNRHFKYKVQGESGIFIHHCTEEVINKKRFFHWLYWSYQQMHGKDPRDLRAEIESKPQRPIKINWIEKANIITNIPISIEVINTIYLKFTFKQENTATYMHNFLRSYFRTHIISLEENRDHYLVKVDNEVVKEKLLALLKRTRIMQYYVSFTYNQQQISQLLAANNPFIPQNESEEAKIEKAYKLLKVSREEELSEIKKRCKKLLYKYHPDRVYNQGQALIDKYTLTFQSIQSAFETIQADKSTQTTLRAS</sequence>
<dbReference type="InterPro" id="IPR036869">
    <property type="entry name" value="J_dom_sf"/>
</dbReference>
<dbReference type="Proteomes" id="UP000228859">
    <property type="component" value="Unassembled WGS sequence"/>
</dbReference>
<organism evidence="2 3">
    <name type="scientific">Sulfuricurvum kujiense</name>
    <dbReference type="NCBI Taxonomy" id="148813"/>
    <lineage>
        <taxon>Bacteria</taxon>
        <taxon>Pseudomonadati</taxon>
        <taxon>Campylobacterota</taxon>
        <taxon>Epsilonproteobacteria</taxon>
        <taxon>Campylobacterales</taxon>
        <taxon>Sulfurimonadaceae</taxon>
        <taxon>Sulfuricurvum</taxon>
    </lineage>
</organism>
<protein>
    <recommendedName>
        <fullName evidence="1">J domain-containing protein</fullName>
    </recommendedName>
</protein>
<comment type="caution">
    <text evidence="2">The sequence shown here is derived from an EMBL/GenBank/DDBJ whole genome shotgun (WGS) entry which is preliminary data.</text>
</comment>
<dbReference type="AlphaFoldDB" id="A0A2D3WMZ4"/>
<dbReference type="SMART" id="SM00271">
    <property type="entry name" value="DnaJ"/>
    <property type="match status" value="1"/>
</dbReference>
<evidence type="ECO:0000259" key="1">
    <source>
        <dbReference type="PROSITE" id="PS50076"/>
    </source>
</evidence>
<reference evidence="2 3" key="1">
    <citation type="journal article" date="2017" name="Front. Microbiol.">
        <title>Comparative Genomic Analysis of the Class Epsilonproteobacteria and Proposed Reclassification to Epsilonbacteraeota (phyl. nov.).</title>
        <authorList>
            <person name="Waite D.W."/>
            <person name="Vanwonterghem I."/>
            <person name="Rinke C."/>
            <person name="Parks D.H."/>
            <person name="Zhang Y."/>
            <person name="Takai K."/>
            <person name="Sievert S.M."/>
            <person name="Simon J."/>
            <person name="Campbell B.J."/>
            <person name="Hanson T.E."/>
            <person name="Woyke T."/>
            <person name="Klotz M.G."/>
            <person name="Hugenholtz P."/>
        </authorList>
    </citation>
    <scope>NUCLEOTIDE SEQUENCE [LARGE SCALE GENOMIC DNA]</scope>
    <source>
        <strain evidence="2">UBA12443</strain>
    </source>
</reference>
<dbReference type="Pfam" id="PF00226">
    <property type="entry name" value="DnaJ"/>
    <property type="match status" value="1"/>
</dbReference>
<dbReference type="InterPro" id="IPR001623">
    <property type="entry name" value="DnaJ_domain"/>
</dbReference>
<proteinExistence type="predicted"/>
<accession>A0A2D3WMZ4</accession>